<gene>
    <name evidence="2" type="ORF">QQX98_002533</name>
</gene>
<keyword evidence="3" id="KW-1185">Reference proteome</keyword>
<reference evidence="2 3" key="1">
    <citation type="journal article" date="2025" name="Microbiol. Resour. Announc.">
        <title>Draft genome sequences for Neonectria magnoliae and Neonectria punicea, canker pathogens of Liriodendron tulipifera and Acer saccharum in West Virginia.</title>
        <authorList>
            <person name="Petronek H.M."/>
            <person name="Kasson M.T."/>
            <person name="Metheny A.M."/>
            <person name="Stauder C.M."/>
            <person name="Lovett B."/>
            <person name="Lynch S.C."/>
            <person name="Garnas J.R."/>
            <person name="Kasson L.R."/>
            <person name="Stajich J.E."/>
        </authorList>
    </citation>
    <scope>NUCLEOTIDE SEQUENCE [LARGE SCALE GENOMIC DNA]</scope>
    <source>
        <strain evidence="2 3">NRRL 64653</strain>
    </source>
</reference>
<protein>
    <submittedName>
        <fullName evidence="2">Uncharacterized protein</fullName>
    </submittedName>
</protein>
<sequence length="259" mass="28703">MAESQRTEDRCLDRQLGSEATSPNPVARIRTTPAPILWSEACRFFLHDETDTTTGVQLPGFELPCVAPQMMAVYELLRPCASDDFNGTFKRSDSARCKSMTLLMAGVIALAHMCRDHCHESPSLHRPAEDDDDGPCPNGNIFGIMCYCVRGSFTRRICDTANRAPHLVVMSSQRTHLSSCVTLRDGSVHVSDPLLRVAETGVYRAGSRGVDPSFLRTLTHGIAQERLMLLCRDQAIRNGALDQIFAQCRPFLTSHYDDA</sequence>
<accession>A0ABR1HIG3</accession>
<comment type="caution">
    <text evidence="2">The sequence shown here is derived from an EMBL/GenBank/DDBJ whole genome shotgun (WGS) entry which is preliminary data.</text>
</comment>
<evidence type="ECO:0000313" key="2">
    <source>
        <dbReference type="EMBL" id="KAK7420966.1"/>
    </source>
</evidence>
<evidence type="ECO:0000313" key="3">
    <source>
        <dbReference type="Proteomes" id="UP001498476"/>
    </source>
</evidence>
<dbReference type="EMBL" id="JAZAVJ010000026">
    <property type="protein sequence ID" value="KAK7420966.1"/>
    <property type="molecule type" value="Genomic_DNA"/>
</dbReference>
<dbReference type="Proteomes" id="UP001498476">
    <property type="component" value="Unassembled WGS sequence"/>
</dbReference>
<name>A0ABR1HIG3_9HYPO</name>
<evidence type="ECO:0000256" key="1">
    <source>
        <dbReference type="SAM" id="MobiDB-lite"/>
    </source>
</evidence>
<feature type="region of interest" description="Disordered" evidence="1">
    <location>
        <begin position="1"/>
        <end position="27"/>
    </location>
</feature>
<organism evidence="2 3">
    <name type="scientific">Neonectria punicea</name>
    <dbReference type="NCBI Taxonomy" id="979145"/>
    <lineage>
        <taxon>Eukaryota</taxon>
        <taxon>Fungi</taxon>
        <taxon>Dikarya</taxon>
        <taxon>Ascomycota</taxon>
        <taxon>Pezizomycotina</taxon>
        <taxon>Sordariomycetes</taxon>
        <taxon>Hypocreomycetidae</taxon>
        <taxon>Hypocreales</taxon>
        <taxon>Nectriaceae</taxon>
        <taxon>Neonectria</taxon>
    </lineage>
</organism>
<feature type="compositionally biased region" description="Basic and acidic residues" evidence="1">
    <location>
        <begin position="1"/>
        <end position="13"/>
    </location>
</feature>
<proteinExistence type="predicted"/>